<dbReference type="Proteomes" id="UP001062846">
    <property type="component" value="Chromosome 11"/>
</dbReference>
<keyword evidence="2" id="KW-1185">Reference proteome</keyword>
<name>A0ACC0LUM2_RHOML</name>
<dbReference type="EMBL" id="CM046398">
    <property type="protein sequence ID" value="KAI8532039.1"/>
    <property type="molecule type" value="Genomic_DNA"/>
</dbReference>
<sequence length="1181" mass="134099">MEADEEGSCLSAENESWTGAHQAKLEPSKSNPEMSKGKAPESSHPIEKGTSSEQVSRTLSVLCLAREALEMIPKAEFLIRKKDLFHLVLSYPITDSTKHYGDLILQNNCFSKMNQLVRELKALESEINNGKYLDEFAGLAHVGVRMEQLDRLMNEIAHNLQAAEKIVAKYDFDLVAYIPRAYFVSAYVKAETFQKIGISGSGGEEVARAVMDIARMRQNVSVVLRISLCGHDCDKEVRQKIAEQIHVLQQIDHIFSLSLDQLLPHNFFLLVECVDGPMDLHDVRLPDHGVVVLTTQSQEAYKIMDVDVDVRMEDHLLPWDLFCENVEGSLVDPSSALQQMAIRLVKECHCHLLAVILLARALKDVTDTSVWELALQKLSSHLFAMEEGSSQVMKHVLKLIWDQKDLTTKYCIQYCTSRRWKQGRGSPVSEWVSSYLVKTIEEGEGILKDLIGSFLLEKFGPSFFMRKETKVVLNEYFTSYLPSPSIRRGGLGLIKTPTVGNYTKEIELHDNKLSELPENPKCQTLRKLWLQNNCDLMEIPLLFFEDMPLLVHLDLSHTNIKSLPPSISRLVSLQEFYLRGCELLNELPPHIGALRKLEVFDLEGTEIMYLPSEIGELISLRCFKVSLCRHANYYGETKQTGIAIPTEVISLFPQLEELSIDVSPDGEWWDNDVNPDSEWWDANVKAIINALSSSNELRILKLYLPSVELLQQLRYESKKFMFLNLSDFRFIVGCRQQRNIYRLPNGVEERYYIWEEKFKKSLKYINGEGMPSGVTEALKHASVLFLDRHWTVKVLSEFGHENLAKLRSCLLVECNELQTIVDGDYECSNESIFGWLHHLSIHYMKNLESIWQGSIPKDSLFSLRSLTLHTCPKLTTIFTPDMLGNLFCLEELIVEDCPKIYSIVTQEDANVQSGCFLKCFRKIALLDLPQLVTISGPLCLAEEVDSLFVYNCPMLESLDTAETSPKYCKIVGEKEWWDSLKWHDSKWSRMTQPAFEELRTDEDFMDQLVRDIYSPMDFASEWSSMTQPAFYELRTDEDFMDQLVRDIYLPMDFNFDKPGGGGGELKQKAMIKDKVKKGAAAMGDDVDSDGVLANMASEDDEKKIGSGSGGNGKKSSNCSGGGGSMNICQVEGCTADMSYAKPYHRRHKVCEHHAKARIVVVAGIHMRFCQQCSRFGISISL</sequence>
<accession>A0ACC0LUM2</accession>
<reference evidence="1" key="1">
    <citation type="submission" date="2022-02" db="EMBL/GenBank/DDBJ databases">
        <title>Plant Genome Project.</title>
        <authorList>
            <person name="Zhang R.-G."/>
        </authorList>
    </citation>
    <scope>NUCLEOTIDE SEQUENCE</scope>
    <source>
        <strain evidence="1">AT1</strain>
    </source>
</reference>
<organism evidence="1 2">
    <name type="scientific">Rhododendron molle</name>
    <name type="common">Chinese azalea</name>
    <name type="synonym">Azalea mollis</name>
    <dbReference type="NCBI Taxonomy" id="49168"/>
    <lineage>
        <taxon>Eukaryota</taxon>
        <taxon>Viridiplantae</taxon>
        <taxon>Streptophyta</taxon>
        <taxon>Embryophyta</taxon>
        <taxon>Tracheophyta</taxon>
        <taxon>Spermatophyta</taxon>
        <taxon>Magnoliopsida</taxon>
        <taxon>eudicotyledons</taxon>
        <taxon>Gunneridae</taxon>
        <taxon>Pentapetalae</taxon>
        <taxon>asterids</taxon>
        <taxon>Ericales</taxon>
        <taxon>Ericaceae</taxon>
        <taxon>Ericoideae</taxon>
        <taxon>Rhodoreae</taxon>
        <taxon>Rhododendron</taxon>
    </lineage>
</organism>
<proteinExistence type="predicted"/>
<evidence type="ECO:0000313" key="2">
    <source>
        <dbReference type="Proteomes" id="UP001062846"/>
    </source>
</evidence>
<evidence type="ECO:0000313" key="1">
    <source>
        <dbReference type="EMBL" id="KAI8532039.1"/>
    </source>
</evidence>
<gene>
    <name evidence="1" type="ORF">RHMOL_Rhmol11G0182200</name>
</gene>
<protein>
    <submittedName>
        <fullName evidence="1">Uncharacterized protein</fullName>
    </submittedName>
</protein>
<comment type="caution">
    <text evidence="1">The sequence shown here is derived from an EMBL/GenBank/DDBJ whole genome shotgun (WGS) entry which is preliminary data.</text>
</comment>